<accession>A0A7S7NYA1</accession>
<proteinExistence type="predicted"/>
<organism evidence="1 2">
    <name type="scientific">Paludibaculum fermentans</name>
    <dbReference type="NCBI Taxonomy" id="1473598"/>
    <lineage>
        <taxon>Bacteria</taxon>
        <taxon>Pseudomonadati</taxon>
        <taxon>Acidobacteriota</taxon>
        <taxon>Terriglobia</taxon>
        <taxon>Bryobacterales</taxon>
        <taxon>Bryobacteraceae</taxon>
        <taxon>Paludibaculum</taxon>
    </lineage>
</organism>
<dbReference type="InterPro" id="IPR017853">
    <property type="entry name" value="GH"/>
</dbReference>
<reference evidence="1 2" key="1">
    <citation type="submission" date="2020-10" db="EMBL/GenBank/DDBJ databases">
        <title>Complete genome sequence of Paludibaculum fermentans P105T, a facultatively anaerobic acidobacterium capable of dissimilatory Fe(III) reduction.</title>
        <authorList>
            <person name="Dedysh S.N."/>
            <person name="Beletsky A.V."/>
            <person name="Kulichevskaya I.S."/>
            <person name="Mardanov A.V."/>
            <person name="Ravin N.V."/>
        </authorList>
    </citation>
    <scope>NUCLEOTIDE SEQUENCE [LARGE SCALE GENOMIC DNA]</scope>
    <source>
        <strain evidence="1 2">P105</strain>
    </source>
</reference>
<protein>
    <recommendedName>
        <fullName evidence="3">Beta-glucuronidase C-terminal domain-containing protein</fullName>
    </recommendedName>
</protein>
<dbReference type="SUPFAM" id="SSF51445">
    <property type="entry name" value="(Trans)glycosidases"/>
    <property type="match status" value="1"/>
</dbReference>
<dbReference type="PANTHER" id="PTHR46145">
    <property type="entry name" value="HEPARANASE"/>
    <property type="match status" value="1"/>
</dbReference>
<dbReference type="PANTHER" id="PTHR46145:SF4">
    <property type="entry name" value="HEPARANASE"/>
    <property type="match status" value="1"/>
</dbReference>
<dbReference type="Pfam" id="PF03662">
    <property type="entry name" value="Glyco_hydro_79n"/>
    <property type="match status" value="1"/>
</dbReference>
<dbReference type="AlphaFoldDB" id="A0A7S7NYA1"/>
<dbReference type="GO" id="GO:0016798">
    <property type="term" value="F:hydrolase activity, acting on glycosyl bonds"/>
    <property type="evidence" value="ECO:0007669"/>
    <property type="project" value="InterPro"/>
</dbReference>
<dbReference type="KEGG" id="pfer:IRI77_15190"/>
<dbReference type="Gene3D" id="3.20.20.80">
    <property type="entry name" value="Glycosidases"/>
    <property type="match status" value="1"/>
</dbReference>
<evidence type="ECO:0000313" key="2">
    <source>
        <dbReference type="Proteomes" id="UP000593892"/>
    </source>
</evidence>
<keyword evidence="2" id="KW-1185">Reference proteome</keyword>
<dbReference type="GO" id="GO:0016020">
    <property type="term" value="C:membrane"/>
    <property type="evidence" value="ECO:0007669"/>
    <property type="project" value="InterPro"/>
</dbReference>
<dbReference type="EMBL" id="CP063849">
    <property type="protein sequence ID" value="QOY92015.1"/>
    <property type="molecule type" value="Genomic_DNA"/>
</dbReference>
<gene>
    <name evidence="1" type="ORF">IRI77_15190</name>
</gene>
<sequence length="490" mass="51776">MQRIGSVDERFQSFNVEMVEVTGGRFWAPYRKPSGAAAESAAAAPSVPGLDPTAFRMRQPIDLSNPRLRKLAAALGPAYVRVSGTWANSTYFHDADTPAPATPPTGFGGILTRGQWRGVVDFARASDARIITSFAVSDGVRDSHGVWTPDQARKFAAFTKAAGGRIAAAELFNEPNFAAIGGAPKGYDAAAYGRDFAAFKAFAKESLPEMIILGPGSVGEGALAATGFSGLSTKDILQATGRGVDGFSYHFYGGVSKRCGAMKGAPQTSPEAALTPEWLALTDREAAYYTKLRDQFEPGKPLWLTETGETACGGNPWAAGFLDTFRYLNQLGSLAKRGVQVVAHNTLAASDYALIDEETLTPRPSYWGALAWRKLMGTTVLEAGTSSSPDVHLYSHCLRGQPGGVAVLAINADRATAFELLTPLPSSRYELKADDLTGSAVQLNGRELKLGADDSLPAITGQPTAAGKIRLAPASITFLAFPNAGNASCR</sequence>
<dbReference type="InterPro" id="IPR005199">
    <property type="entry name" value="Glyco_hydro_79"/>
</dbReference>
<name>A0A7S7NYA1_PALFE</name>
<dbReference type="Proteomes" id="UP000593892">
    <property type="component" value="Chromosome"/>
</dbReference>
<evidence type="ECO:0000313" key="1">
    <source>
        <dbReference type="EMBL" id="QOY92015.1"/>
    </source>
</evidence>
<evidence type="ECO:0008006" key="3">
    <source>
        <dbReference type="Google" id="ProtNLM"/>
    </source>
</evidence>